<dbReference type="Pfam" id="PF07157">
    <property type="entry name" value="DNA_circ_N"/>
    <property type="match status" value="1"/>
</dbReference>
<name>F7VHM3_9PROT</name>
<dbReference type="RefSeq" id="WP_006559892.1">
    <property type="nucleotide sequence ID" value="NZ_BABS01000132.1"/>
</dbReference>
<dbReference type="AlphaFoldDB" id="F7VHM3"/>
<protein>
    <recommendedName>
        <fullName evidence="1">DNA circulation N-terminal domain-containing protein</fullName>
    </recommendedName>
</protein>
<organism evidence="2 3">
    <name type="scientific">Acetobacter tropicalis NBRC 101654</name>
    <dbReference type="NCBI Taxonomy" id="749388"/>
    <lineage>
        <taxon>Bacteria</taxon>
        <taxon>Pseudomonadati</taxon>
        <taxon>Pseudomonadota</taxon>
        <taxon>Alphaproteobacteria</taxon>
        <taxon>Acetobacterales</taxon>
        <taxon>Acetobacteraceae</taxon>
        <taxon>Acetobacter</taxon>
    </lineage>
</organism>
<accession>F7VHM3</accession>
<dbReference type="Proteomes" id="UP000004319">
    <property type="component" value="Unassembled WGS sequence"/>
</dbReference>
<evidence type="ECO:0000313" key="2">
    <source>
        <dbReference type="EMBL" id="GAA09868.1"/>
    </source>
</evidence>
<gene>
    <name evidence="2" type="ORF">ATPR_2872</name>
</gene>
<reference evidence="2 3" key="1">
    <citation type="journal article" date="2011" name="Biochem. Biophys. Res. Commun.">
        <title>Increased number of Arginine-based salt bridges contributes to the thermotolerance of thermotolerant acetic acid bacteria, Acetobacter tropicalis SKU1100.</title>
        <authorList>
            <person name="Matsutani M."/>
            <person name="Hirakawa H."/>
            <person name="Nishikura M."/>
            <person name="Soemphol W."/>
            <person name="Ali I.A.I."/>
            <person name="Yakushi T."/>
            <person name="Matsushita K."/>
        </authorList>
    </citation>
    <scope>NUCLEOTIDE SEQUENCE [LARGE SCALE GENOMIC DNA]</scope>
    <source>
        <strain evidence="2 3">NBRC 101654</strain>
    </source>
</reference>
<sequence length="229" mass="24577">MSINIQSSFNGCEFYVRGIATTGFNNQVIMHDIVNGKYGPYVEVMGRGPEIYEVDAFVSYNSGTYFDKELIKNQFMNNKTGVFFHPDYGVKTCACLNISISEDAMRKGVCDIRFQLVVVNNSYYSITTGSNSSGVLGLVERATNIITNPVGSLSSGLSGTSLGILSGGEGILKSISGIDPILNGMGQTLGRYYQMGNMGASVLNEVSTLSQGITQVEQKTSSVRSSLSS</sequence>
<dbReference type="InterPro" id="IPR009826">
    <property type="entry name" value="DNA_circ_N"/>
</dbReference>
<proteinExistence type="predicted"/>
<comment type="caution">
    <text evidence="2">The sequence shown here is derived from an EMBL/GenBank/DDBJ whole genome shotgun (WGS) entry which is preliminary data.</text>
</comment>
<dbReference type="EMBL" id="BABS01000132">
    <property type="protein sequence ID" value="GAA09868.1"/>
    <property type="molecule type" value="Genomic_DNA"/>
</dbReference>
<feature type="domain" description="DNA circulation N-terminal" evidence="1">
    <location>
        <begin position="6"/>
        <end position="90"/>
    </location>
</feature>
<evidence type="ECO:0000259" key="1">
    <source>
        <dbReference type="Pfam" id="PF07157"/>
    </source>
</evidence>
<evidence type="ECO:0000313" key="3">
    <source>
        <dbReference type="Proteomes" id="UP000004319"/>
    </source>
</evidence>